<reference evidence="4" key="1">
    <citation type="submission" date="2021-01" db="EMBL/GenBank/DDBJ databases">
        <authorList>
            <person name="Corre E."/>
            <person name="Pelletier E."/>
            <person name="Niang G."/>
            <person name="Scheremetjew M."/>
            <person name="Finn R."/>
            <person name="Kale V."/>
            <person name="Holt S."/>
            <person name="Cochrane G."/>
            <person name="Meng A."/>
            <person name="Brown T."/>
            <person name="Cohen L."/>
        </authorList>
    </citation>
    <scope>NUCLEOTIDE SEQUENCE</scope>
    <source>
        <strain evidence="4">CCMP3105</strain>
    </source>
</reference>
<evidence type="ECO:0000313" key="4">
    <source>
        <dbReference type="EMBL" id="CAE4578116.1"/>
    </source>
</evidence>
<feature type="compositionally biased region" description="Pro residues" evidence="2">
    <location>
        <begin position="68"/>
        <end position="83"/>
    </location>
</feature>
<sequence>MSPAAALLTGLGSCRPGLHGPAVDGLGCVPGSRTPKDAEPASQAQAVALRRVGTRRRLGTLTFFDQPQGPPPPPPQQPPPPQPPRKDDSENRPGGGGDAAANVGKAVGEAAATGASAVGTVGSQVAQGAGQAVGSAAGSAASAAAETAGNVASDAADAVGCFPGLATVRERRRGVIRISTVGVGDELVGLDNAPSRVIALLHANADVLAEYLHLEHAGGELAISSRHLLRARCRRRGGRRHFDEVQLREMAGATPSSASRAVVHERGIPEDTAWEWVAAEAIRPGDQLQDAHGQPSAVRVVRRAEHRGAFAPLTADSAVLVDGVLCSCFAPPQVWPFPHATCHAAMLPLRLLDGLRLAAERWSRPGGGKEPLLTVEALWLFPPGGDCTLHPYAAGLLGATEIAAALHRLWKARRPLASPAQPGAAVKLAPA</sequence>
<dbReference type="Gene3D" id="2.170.16.10">
    <property type="entry name" value="Hedgehog/Intein (Hint) domain"/>
    <property type="match status" value="1"/>
</dbReference>
<accession>A0A7S4QDF5</accession>
<dbReference type="InterPro" id="IPR050387">
    <property type="entry name" value="Hedgehog_Signaling"/>
</dbReference>
<dbReference type="AlphaFoldDB" id="A0A7S4QDF5"/>
<protein>
    <recommendedName>
        <fullName evidence="3">Hedgehog protein Hint domain-containing protein</fullName>
    </recommendedName>
</protein>
<dbReference type="SUPFAM" id="SSF51294">
    <property type="entry name" value="Hedgehog/intein (Hint) domain"/>
    <property type="match status" value="1"/>
</dbReference>
<dbReference type="PANTHER" id="PTHR11889">
    <property type="entry name" value="HEDGEHOG"/>
    <property type="match status" value="1"/>
</dbReference>
<dbReference type="Pfam" id="PF01079">
    <property type="entry name" value="Hint"/>
    <property type="match status" value="1"/>
</dbReference>
<evidence type="ECO:0000256" key="2">
    <source>
        <dbReference type="SAM" id="MobiDB-lite"/>
    </source>
</evidence>
<feature type="region of interest" description="Disordered" evidence="2">
    <location>
        <begin position="50"/>
        <end position="102"/>
    </location>
</feature>
<dbReference type="InterPro" id="IPR001657">
    <property type="entry name" value="Hedgehog"/>
</dbReference>
<organism evidence="4">
    <name type="scientific">Alexandrium monilatum</name>
    <dbReference type="NCBI Taxonomy" id="311494"/>
    <lineage>
        <taxon>Eukaryota</taxon>
        <taxon>Sar</taxon>
        <taxon>Alveolata</taxon>
        <taxon>Dinophyceae</taxon>
        <taxon>Gonyaulacales</taxon>
        <taxon>Pyrocystaceae</taxon>
        <taxon>Alexandrium</taxon>
    </lineage>
</organism>
<dbReference type="PANTHER" id="PTHR11889:SF31">
    <property type="entry name" value="PROTEIN HEDGEHOG"/>
    <property type="match status" value="1"/>
</dbReference>
<dbReference type="PRINTS" id="PR00632">
    <property type="entry name" value="SONICHHOG"/>
</dbReference>
<proteinExistence type="predicted"/>
<evidence type="ECO:0000259" key="3">
    <source>
        <dbReference type="Pfam" id="PF01079"/>
    </source>
</evidence>
<gene>
    <name evidence="4" type="ORF">AMON00008_LOCUS17533</name>
</gene>
<feature type="domain" description="Hedgehog protein Hint" evidence="3">
    <location>
        <begin position="152"/>
        <end position="356"/>
    </location>
</feature>
<dbReference type="InterPro" id="IPR036844">
    <property type="entry name" value="Hint_dom_sf"/>
</dbReference>
<dbReference type="GO" id="GO:0007267">
    <property type="term" value="P:cell-cell signaling"/>
    <property type="evidence" value="ECO:0007669"/>
    <property type="project" value="InterPro"/>
</dbReference>
<evidence type="ECO:0000256" key="1">
    <source>
        <dbReference type="ARBA" id="ARBA00022473"/>
    </source>
</evidence>
<name>A0A7S4QDF5_9DINO</name>
<dbReference type="InterPro" id="IPR001767">
    <property type="entry name" value="Hedgehog_Hint"/>
</dbReference>
<keyword evidence="1" id="KW-0217">Developmental protein</keyword>
<dbReference type="CDD" id="cd00081">
    <property type="entry name" value="Hint"/>
    <property type="match status" value="1"/>
</dbReference>
<dbReference type="GO" id="GO:0016540">
    <property type="term" value="P:protein autoprocessing"/>
    <property type="evidence" value="ECO:0007669"/>
    <property type="project" value="InterPro"/>
</dbReference>
<dbReference type="EMBL" id="HBNR01026010">
    <property type="protein sequence ID" value="CAE4578116.1"/>
    <property type="molecule type" value="Transcribed_RNA"/>
</dbReference>